<reference evidence="1 2" key="1">
    <citation type="submission" date="2019-08" db="EMBL/GenBank/DDBJ databases">
        <title>Whole genome of Aphis craccivora.</title>
        <authorList>
            <person name="Voronova N.V."/>
            <person name="Shulinski R.S."/>
            <person name="Bandarenka Y.V."/>
            <person name="Zhorov D.G."/>
            <person name="Warner D."/>
        </authorList>
    </citation>
    <scope>NUCLEOTIDE SEQUENCE [LARGE SCALE GENOMIC DNA]</scope>
    <source>
        <strain evidence="1">180601</strain>
        <tissue evidence="1">Whole Body</tissue>
    </source>
</reference>
<name>A0A6G0VNQ8_APHCR</name>
<evidence type="ECO:0000313" key="1">
    <source>
        <dbReference type="EMBL" id="KAF0703259.1"/>
    </source>
</evidence>
<keyword evidence="2" id="KW-1185">Reference proteome</keyword>
<accession>A0A6G0VNQ8</accession>
<protein>
    <submittedName>
        <fullName evidence="1">Uncharacterized protein</fullName>
    </submittedName>
</protein>
<gene>
    <name evidence="1" type="ORF">FWK35_00031929</name>
</gene>
<organism evidence="1 2">
    <name type="scientific">Aphis craccivora</name>
    <name type="common">Cowpea aphid</name>
    <dbReference type="NCBI Taxonomy" id="307492"/>
    <lineage>
        <taxon>Eukaryota</taxon>
        <taxon>Metazoa</taxon>
        <taxon>Ecdysozoa</taxon>
        <taxon>Arthropoda</taxon>
        <taxon>Hexapoda</taxon>
        <taxon>Insecta</taxon>
        <taxon>Pterygota</taxon>
        <taxon>Neoptera</taxon>
        <taxon>Paraneoptera</taxon>
        <taxon>Hemiptera</taxon>
        <taxon>Sternorrhyncha</taxon>
        <taxon>Aphidomorpha</taxon>
        <taxon>Aphidoidea</taxon>
        <taxon>Aphididae</taxon>
        <taxon>Aphidini</taxon>
        <taxon>Aphis</taxon>
        <taxon>Aphis</taxon>
    </lineage>
</organism>
<dbReference type="Proteomes" id="UP000478052">
    <property type="component" value="Unassembled WGS sequence"/>
</dbReference>
<dbReference type="OrthoDB" id="6600984at2759"/>
<dbReference type="EMBL" id="VUJU01013968">
    <property type="protein sequence ID" value="KAF0703259.1"/>
    <property type="molecule type" value="Genomic_DNA"/>
</dbReference>
<evidence type="ECO:0000313" key="2">
    <source>
        <dbReference type="Proteomes" id="UP000478052"/>
    </source>
</evidence>
<sequence length="120" mass="13737">MTSENRVSFMFSEKGKDLLCKAKVYTVGLNVNLINIHKSCFDHGYASDGTLKRLKISNSCKRKALDSIVERPSKIIRKDISKYPNEGDLIFLDLKLIARNIHDARINCYPKLSTSRKEFI</sequence>
<dbReference type="AlphaFoldDB" id="A0A6G0VNQ8"/>
<proteinExistence type="predicted"/>
<comment type="caution">
    <text evidence="1">The sequence shown here is derived from an EMBL/GenBank/DDBJ whole genome shotgun (WGS) entry which is preliminary data.</text>
</comment>